<evidence type="ECO:0000313" key="1">
    <source>
        <dbReference type="EMBL" id="MFB9378303.1"/>
    </source>
</evidence>
<organism evidence="1 2">
    <name type="scientific">Kineococcus gynurae</name>
    <dbReference type="NCBI Taxonomy" id="452979"/>
    <lineage>
        <taxon>Bacteria</taxon>
        <taxon>Bacillati</taxon>
        <taxon>Actinomycetota</taxon>
        <taxon>Actinomycetes</taxon>
        <taxon>Kineosporiales</taxon>
        <taxon>Kineosporiaceae</taxon>
        <taxon>Kineococcus</taxon>
    </lineage>
</organism>
<dbReference type="EMBL" id="JBHMDM010000007">
    <property type="protein sequence ID" value="MFB9378303.1"/>
    <property type="molecule type" value="Genomic_DNA"/>
</dbReference>
<dbReference type="Proteomes" id="UP001589748">
    <property type="component" value="Unassembled WGS sequence"/>
</dbReference>
<proteinExistence type="predicted"/>
<comment type="caution">
    <text evidence="1">The sequence shown here is derived from an EMBL/GenBank/DDBJ whole genome shotgun (WGS) entry which is preliminary data.</text>
</comment>
<sequence length="195" mass="21952">MFLDAPRQLVGDRLDERRQLLETREEVQPLREWHARWVGEGMPEFDPAEAGVGAQVLFVMDRPQGAAKPDGSGFVSVDNDDDAAELTWSFRHEAGLDETRVLMWNAYPWWSDKAPDAAGRIRGLKAFKDLLPLLPRLCVVAFCGTEAQKLRKNPTLHLGHTVGVDLPQFAARALRQAGREDQMRQGLTRIRNLVA</sequence>
<dbReference type="RefSeq" id="WP_380137123.1">
    <property type="nucleotide sequence ID" value="NZ_JBHLUI010000008.1"/>
</dbReference>
<keyword evidence="2" id="KW-1185">Reference proteome</keyword>
<accession>A0ABV5LW30</accession>
<name>A0ABV5LW30_9ACTN</name>
<protein>
    <submittedName>
        <fullName evidence="1">Uracil-DNA glycosylase</fullName>
    </submittedName>
</protein>
<evidence type="ECO:0000313" key="2">
    <source>
        <dbReference type="Proteomes" id="UP001589748"/>
    </source>
</evidence>
<reference evidence="1 2" key="1">
    <citation type="submission" date="2024-09" db="EMBL/GenBank/DDBJ databases">
        <authorList>
            <person name="Sun Q."/>
            <person name="Mori K."/>
        </authorList>
    </citation>
    <scope>NUCLEOTIDE SEQUENCE [LARGE SCALE GENOMIC DNA]</scope>
    <source>
        <strain evidence="1 2">TISTR 1856</strain>
    </source>
</reference>
<gene>
    <name evidence="1" type="ORF">ACFFVI_15140</name>
</gene>